<dbReference type="eggNOG" id="ENOG502SKEZ">
    <property type="taxonomic scope" value="Eukaryota"/>
</dbReference>
<dbReference type="Proteomes" id="UP000006514">
    <property type="component" value="Unassembled WGS sequence"/>
</dbReference>
<dbReference type="InterPro" id="IPR040521">
    <property type="entry name" value="KDZ"/>
</dbReference>
<gene>
    <name evidence="2" type="ORF">AURDEDRAFT_177197</name>
</gene>
<evidence type="ECO:0000313" key="3">
    <source>
        <dbReference type="Proteomes" id="UP000006514"/>
    </source>
</evidence>
<name>J0WPC7_AURST</name>
<feature type="compositionally biased region" description="Polar residues" evidence="1">
    <location>
        <begin position="30"/>
        <end position="41"/>
    </location>
</feature>
<dbReference type="PANTHER" id="PTHR33096">
    <property type="entry name" value="CXC2 DOMAIN-CONTAINING PROTEIN"/>
    <property type="match status" value="1"/>
</dbReference>
<dbReference type="AlphaFoldDB" id="J0WPC7"/>
<dbReference type="Pfam" id="PF18758">
    <property type="entry name" value="KDZ"/>
    <property type="match status" value="1"/>
</dbReference>
<proteinExistence type="predicted"/>
<dbReference type="EMBL" id="JH688105">
    <property type="protein sequence ID" value="EJD33722.1"/>
    <property type="molecule type" value="Genomic_DNA"/>
</dbReference>
<feature type="region of interest" description="Disordered" evidence="1">
    <location>
        <begin position="342"/>
        <end position="368"/>
    </location>
</feature>
<dbReference type="KEGG" id="adl:AURDEDRAFT_177197"/>
<evidence type="ECO:0000256" key="1">
    <source>
        <dbReference type="SAM" id="MobiDB-lite"/>
    </source>
</evidence>
<dbReference type="InParanoid" id="J0WPC7"/>
<evidence type="ECO:0000313" key="2">
    <source>
        <dbReference type="EMBL" id="EJD33722.1"/>
    </source>
</evidence>
<accession>J0WPC7</accession>
<keyword evidence="3" id="KW-1185">Reference proteome</keyword>
<feature type="region of interest" description="Disordered" evidence="1">
    <location>
        <begin position="25"/>
        <end position="72"/>
    </location>
</feature>
<organism evidence="2 3">
    <name type="scientific">Auricularia subglabra (strain TFB-10046 / SS5)</name>
    <name type="common">White-rot fungus</name>
    <name type="synonym">Auricularia delicata (strain TFB10046)</name>
    <dbReference type="NCBI Taxonomy" id="717982"/>
    <lineage>
        <taxon>Eukaryota</taxon>
        <taxon>Fungi</taxon>
        <taxon>Dikarya</taxon>
        <taxon>Basidiomycota</taxon>
        <taxon>Agaricomycotina</taxon>
        <taxon>Agaricomycetes</taxon>
        <taxon>Auriculariales</taxon>
        <taxon>Auriculariaceae</taxon>
        <taxon>Auricularia</taxon>
    </lineage>
</organism>
<sequence length="964" mass="107628">MASAPAPAGPAEAWPLLLKTETRTLLNAGGSLQPSASTEPSNPDGPDADADGWEDLPGLSDALGTLTDNGGQPSFTIDLSQGAFFPSTLPRKRVDARTRAEQLEAQERAWDKAMPDLVDAYLAWKHRAALARDTSASAAASAAAQPTSATGDWFTVAAICDTSFERHLRVEQANNETASISLMRTGMMACTPIMPVVAISVGLLELYYRVRRRAPRLGIQPFVRALCDIHMCPYRPFLREQFSSAFDRYLAVLREVQRRVDGALGRDTPHWRALNACPPCSYKLEGEVELAIPGFIAMDGGQSMKRSATAGLADARVYHSDYRIPPEEVDLCADEVRRRVVPKKKKQDTEPDAPAFVTLNESGEPGDDAPTPSLCAHRWKNAKAEHHKIAPGMYTQTGGFVSMCRHGVVLWFAEMIRSGELAKYPLAIISRMLRVGMCGTRCGYDIGCAFQGTLDRSSLGLRAREAKITSGLNSFHGYGHNRLCQLAHHPLYQTGFGLEDLEICERFFSWLNGIGGVVRHASHYHWLQAFDLGILQWDEDKYHEISKFLLNNVRQAVRLKEEYEPLLSEFKRRTSLTDTDIEGWLEEERAYLEGLRAEPEEVGLKMDYIAMLNELEEAETALASKQSDYQDGLRAPSEEEIARKRLSPAAVTKLYKARVDAHNKYMKILEAVLALEGVLGIDLRWTTSSREYQDGLVEMAERDWRRALDRLELLMVQRMFELAKSHVFGYKLREAIGKGLKSRSQAIRTAVTRYNELAAALNPPAAPVNFATLMEWTEVQEFELLRRSRAGDVREKAWAQPANRLMAAKYYKVLRANEELIRCRIEARRLMTAMHDEERQLETTLGRLTASNPALGYELRELIARRMAVNDQHRFFLAKLAAIPGFEDILTPGVRLGTQDTEPAPVRAAGTQVIEPAPAHAAGRPPAADEHGDVWNVEAVENDGHEVEEEELHALHDYIATVDD</sequence>
<dbReference type="PANTHER" id="PTHR33096:SF1">
    <property type="entry name" value="CXC1-LIKE CYSTEINE CLUSTER ASSOCIATED WITH KDZ TRANSPOSASES DOMAIN-CONTAINING PROTEIN"/>
    <property type="match status" value="1"/>
</dbReference>
<protein>
    <recommendedName>
        <fullName evidence="4">CxC1-like cysteine cluster associated with KDZ transposases domain-containing protein</fullName>
    </recommendedName>
</protein>
<reference evidence="3" key="1">
    <citation type="journal article" date="2012" name="Science">
        <title>The Paleozoic origin of enzymatic lignin decomposition reconstructed from 31 fungal genomes.</title>
        <authorList>
            <person name="Floudas D."/>
            <person name="Binder M."/>
            <person name="Riley R."/>
            <person name="Barry K."/>
            <person name="Blanchette R.A."/>
            <person name="Henrissat B."/>
            <person name="Martinez A.T."/>
            <person name="Otillar R."/>
            <person name="Spatafora J.W."/>
            <person name="Yadav J.S."/>
            <person name="Aerts A."/>
            <person name="Benoit I."/>
            <person name="Boyd A."/>
            <person name="Carlson A."/>
            <person name="Copeland A."/>
            <person name="Coutinho P.M."/>
            <person name="de Vries R.P."/>
            <person name="Ferreira P."/>
            <person name="Findley K."/>
            <person name="Foster B."/>
            <person name="Gaskell J."/>
            <person name="Glotzer D."/>
            <person name="Gorecki P."/>
            <person name="Heitman J."/>
            <person name="Hesse C."/>
            <person name="Hori C."/>
            <person name="Igarashi K."/>
            <person name="Jurgens J.A."/>
            <person name="Kallen N."/>
            <person name="Kersten P."/>
            <person name="Kohler A."/>
            <person name="Kuees U."/>
            <person name="Kumar T.K.A."/>
            <person name="Kuo A."/>
            <person name="LaButti K."/>
            <person name="Larrondo L.F."/>
            <person name="Lindquist E."/>
            <person name="Ling A."/>
            <person name="Lombard V."/>
            <person name="Lucas S."/>
            <person name="Lundell T."/>
            <person name="Martin R."/>
            <person name="McLaughlin D.J."/>
            <person name="Morgenstern I."/>
            <person name="Morin E."/>
            <person name="Murat C."/>
            <person name="Nagy L.G."/>
            <person name="Nolan M."/>
            <person name="Ohm R.A."/>
            <person name="Patyshakuliyeva A."/>
            <person name="Rokas A."/>
            <person name="Ruiz-Duenas F.J."/>
            <person name="Sabat G."/>
            <person name="Salamov A."/>
            <person name="Samejima M."/>
            <person name="Schmutz J."/>
            <person name="Slot J.C."/>
            <person name="St John F."/>
            <person name="Stenlid J."/>
            <person name="Sun H."/>
            <person name="Sun S."/>
            <person name="Syed K."/>
            <person name="Tsang A."/>
            <person name="Wiebenga A."/>
            <person name="Young D."/>
            <person name="Pisabarro A."/>
            <person name="Eastwood D.C."/>
            <person name="Martin F."/>
            <person name="Cullen D."/>
            <person name="Grigoriev I.V."/>
            <person name="Hibbett D.S."/>
        </authorList>
    </citation>
    <scope>NUCLEOTIDE SEQUENCE [LARGE SCALE GENOMIC DNA]</scope>
    <source>
        <strain evidence="3">TFB10046</strain>
    </source>
</reference>
<dbReference type="OMA" id="INTICEM"/>
<evidence type="ECO:0008006" key="4">
    <source>
        <dbReference type="Google" id="ProtNLM"/>
    </source>
</evidence>